<evidence type="ECO:0000313" key="2">
    <source>
        <dbReference type="Proteomes" id="UP000777774"/>
    </source>
</evidence>
<dbReference type="RefSeq" id="WP_168676635.1">
    <property type="nucleotide sequence ID" value="NZ_JAAXOY010000005.1"/>
</dbReference>
<evidence type="ECO:0000313" key="1">
    <source>
        <dbReference type="EMBL" id="NKY38160.1"/>
    </source>
</evidence>
<name>A0ABX1JWJ6_9CELL</name>
<gene>
    <name evidence="1" type="ORF">HGA02_01075</name>
</gene>
<keyword evidence="2" id="KW-1185">Reference proteome</keyword>
<dbReference type="EMBL" id="JAAXOY010000005">
    <property type="protein sequence ID" value="NKY38160.1"/>
    <property type="molecule type" value="Genomic_DNA"/>
</dbReference>
<proteinExistence type="predicted"/>
<reference evidence="1 2" key="1">
    <citation type="submission" date="2020-04" db="EMBL/GenBank/DDBJ databases">
        <title>MicrobeNet Type strains.</title>
        <authorList>
            <person name="Nicholson A.C."/>
        </authorList>
    </citation>
    <scope>NUCLEOTIDE SEQUENCE [LARGE SCALE GENOMIC DNA]</scope>
    <source>
        <strain evidence="1 2">ATCC BAA-787</strain>
    </source>
</reference>
<comment type="caution">
    <text evidence="1">The sequence shown here is derived from an EMBL/GenBank/DDBJ whole genome shotgun (WGS) entry which is preliminary data.</text>
</comment>
<accession>A0ABX1JWJ6</accession>
<dbReference type="Proteomes" id="UP000777774">
    <property type="component" value="Unassembled WGS sequence"/>
</dbReference>
<organism evidence="1 2">
    <name type="scientific">Cellulomonas septica</name>
    <dbReference type="NCBI Taxonomy" id="285080"/>
    <lineage>
        <taxon>Bacteria</taxon>
        <taxon>Bacillati</taxon>
        <taxon>Actinomycetota</taxon>
        <taxon>Actinomycetes</taxon>
        <taxon>Micrococcales</taxon>
        <taxon>Cellulomonadaceae</taxon>
        <taxon>Cellulomonas</taxon>
    </lineage>
</organism>
<protein>
    <submittedName>
        <fullName evidence="1">Uncharacterized protein</fullName>
    </submittedName>
</protein>
<sequence>MSIDAQFVPRDQSDVDRLHAFRLLAHAEIQHYIDMLAQMILDKTQDRATNEGVLTHAGHHLLVYYALEPLGTPRDAPNARYPEFIPAIAVASRLQAPARLTKAIQRHQKLIEFNNGLKAGNVRRVLVPIGYREDLFATGMLDQLDNLGAARGDVAHGSGVIGFSSWPSGSTEWTRLRLILPGLDALERYAPRLLRAAHG</sequence>